<keyword evidence="1" id="KW-1133">Transmembrane helix</keyword>
<accession>A0A1I4LRS5</accession>
<name>A0A1I4LRS5_9FIRM</name>
<organism evidence="2 3">
    <name type="scientific">Halanaerobium salsuginis</name>
    <dbReference type="NCBI Taxonomy" id="29563"/>
    <lineage>
        <taxon>Bacteria</taxon>
        <taxon>Bacillati</taxon>
        <taxon>Bacillota</taxon>
        <taxon>Clostridia</taxon>
        <taxon>Halanaerobiales</taxon>
        <taxon>Halanaerobiaceae</taxon>
        <taxon>Halanaerobium</taxon>
    </lineage>
</organism>
<keyword evidence="1" id="KW-0472">Membrane</keyword>
<keyword evidence="1" id="KW-0812">Transmembrane</keyword>
<evidence type="ECO:0000256" key="1">
    <source>
        <dbReference type="SAM" id="Phobius"/>
    </source>
</evidence>
<evidence type="ECO:0000313" key="3">
    <source>
        <dbReference type="Proteomes" id="UP000199006"/>
    </source>
</evidence>
<dbReference type="EMBL" id="FOTI01000043">
    <property type="protein sequence ID" value="SFL93277.1"/>
    <property type="molecule type" value="Genomic_DNA"/>
</dbReference>
<sequence length="82" mass="8939">MSENKEKEVNEVNLKEDSNDNGVPDWVEAAATYLIASICVGIAVAGYARQDLDDPVIKWLLGFAVVLTGERDAIKAFVKSKV</sequence>
<dbReference type="Proteomes" id="UP000199006">
    <property type="component" value="Unassembled WGS sequence"/>
</dbReference>
<proteinExistence type="predicted"/>
<dbReference type="RefSeq" id="WP_089862404.1">
    <property type="nucleotide sequence ID" value="NZ_FOTI01000043.1"/>
</dbReference>
<dbReference type="OrthoDB" id="9905629at2"/>
<evidence type="ECO:0000313" key="2">
    <source>
        <dbReference type="EMBL" id="SFL93277.1"/>
    </source>
</evidence>
<protein>
    <submittedName>
        <fullName evidence="2">Uncharacterized protein</fullName>
    </submittedName>
</protein>
<dbReference type="STRING" id="29563.SAMN02983006_02379"/>
<feature type="transmembrane region" description="Helical" evidence="1">
    <location>
        <begin position="30"/>
        <end position="48"/>
    </location>
</feature>
<gene>
    <name evidence="2" type="ORF">SAMN02983006_02379</name>
</gene>
<reference evidence="2 3" key="1">
    <citation type="submission" date="2016-10" db="EMBL/GenBank/DDBJ databases">
        <authorList>
            <person name="de Groot N.N."/>
        </authorList>
    </citation>
    <scope>NUCLEOTIDE SEQUENCE [LARGE SCALE GENOMIC DNA]</scope>
    <source>
        <strain evidence="2 3">ATCC 51327</strain>
    </source>
</reference>
<dbReference type="AlphaFoldDB" id="A0A1I4LRS5"/>
<keyword evidence="3" id="KW-1185">Reference proteome</keyword>